<accession>A0A080ZTF1</accession>
<reference evidence="1 2" key="1">
    <citation type="submission" date="2013-11" db="EMBL/GenBank/DDBJ databases">
        <title>The Genome Sequence of Phytophthora parasitica P1976.</title>
        <authorList>
            <consortium name="The Broad Institute Genomics Platform"/>
            <person name="Russ C."/>
            <person name="Tyler B."/>
            <person name="Panabieres F."/>
            <person name="Shan W."/>
            <person name="Tripathy S."/>
            <person name="Grunwald N."/>
            <person name="Machado M."/>
            <person name="Johnson C.S."/>
            <person name="Walker B."/>
            <person name="Young S."/>
            <person name="Zeng Q."/>
            <person name="Gargeya S."/>
            <person name="Fitzgerald M."/>
            <person name="Haas B."/>
            <person name="Abouelleil A."/>
            <person name="Allen A.W."/>
            <person name="Alvarado L."/>
            <person name="Arachchi H.M."/>
            <person name="Berlin A.M."/>
            <person name="Chapman S.B."/>
            <person name="Gainer-Dewar J."/>
            <person name="Goldberg J."/>
            <person name="Griggs A."/>
            <person name="Gujja S."/>
            <person name="Hansen M."/>
            <person name="Howarth C."/>
            <person name="Imamovic A."/>
            <person name="Ireland A."/>
            <person name="Larimer J."/>
            <person name="McCowan C."/>
            <person name="Murphy C."/>
            <person name="Pearson M."/>
            <person name="Poon T.W."/>
            <person name="Priest M."/>
            <person name="Roberts A."/>
            <person name="Saif S."/>
            <person name="Shea T."/>
            <person name="Sisk P."/>
            <person name="Sykes S."/>
            <person name="Wortman J."/>
            <person name="Nusbaum C."/>
            <person name="Birren B."/>
        </authorList>
    </citation>
    <scope>NUCLEOTIDE SEQUENCE [LARGE SCALE GENOMIC DNA]</scope>
    <source>
        <strain evidence="1 2">P1976</strain>
    </source>
</reference>
<comment type="caution">
    <text evidence="1">The sequence shown here is derived from an EMBL/GenBank/DDBJ whole genome shotgun (WGS) entry which is preliminary data.</text>
</comment>
<sequence>MVDVDFDVLEKQVTEIQRNKVSARSHAVYENSYGRFIAWVVRYKPRLIPPTFAEKLGDVSILTVKQLRKRLKAVLDRNTENPPPPLLFDDVQTSVFGAWLFTLEKPDGGCLSYASLNTHKVGAFQSLSGLWARDSTNNGERASQVF</sequence>
<dbReference type="EMBL" id="ANJA01002461">
    <property type="protein sequence ID" value="ETO69912.1"/>
    <property type="molecule type" value="Genomic_DNA"/>
</dbReference>
<dbReference type="Proteomes" id="UP000028582">
    <property type="component" value="Unassembled WGS sequence"/>
</dbReference>
<proteinExistence type="predicted"/>
<protein>
    <submittedName>
        <fullName evidence="1">Uncharacterized protein</fullName>
    </submittedName>
</protein>
<gene>
    <name evidence="1" type="ORF">F444_13573</name>
</gene>
<name>A0A080ZTF1_PHYNI</name>
<evidence type="ECO:0000313" key="2">
    <source>
        <dbReference type="Proteomes" id="UP000028582"/>
    </source>
</evidence>
<evidence type="ECO:0000313" key="1">
    <source>
        <dbReference type="EMBL" id="ETO69912.1"/>
    </source>
</evidence>
<organism evidence="1 2">
    <name type="scientific">Phytophthora nicotianae P1976</name>
    <dbReference type="NCBI Taxonomy" id="1317066"/>
    <lineage>
        <taxon>Eukaryota</taxon>
        <taxon>Sar</taxon>
        <taxon>Stramenopiles</taxon>
        <taxon>Oomycota</taxon>
        <taxon>Peronosporomycetes</taxon>
        <taxon>Peronosporales</taxon>
        <taxon>Peronosporaceae</taxon>
        <taxon>Phytophthora</taxon>
    </lineage>
</organism>
<dbReference type="AlphaFoldDB" id="A0A080ZTF1"/>